<dbReference type="STRING" id="1193182.BN11_1400010"/>
<proteinExistence type="predicted"/>
<dbReference type="Gene3D" id="3.30.460.10">
    <property type="entry name" value="Beta Polymerase, domain 2"/>
    <property type="match status" value="1"/>
</dbReference>
<feature type="domain" description="Adenylyltransferase AadA C-terminal" evidence="3">
    <location>
        <begin position="155"/>
        <end position="238"/>
    </location>
</feature>
<gene>
    <name evidence="4" type="ORF">BN11_1400010</name>
</gene>
<evidence type="ECO:0000256" key="1">
    <source>
        <dbReference type="ARBA" id="ARBA00022679"/>
    </source>
</evidence>
<dbReference type="InterPro" id="IPR043519">
    <property type="entry name" value="NT_sf"/>
</dbReference>
<keyword evidence="5" id="KW-1185">Reference proteome</keyword>
<evidence type="ECO:0000259" key="2">
    <source>
        <dbReference type="Pfam" id="PF01909"/>
    </source>
</evidence>
<dbReference type="CDD" id="cd05403">
    <property type="entry name" value="NT_KNTase_like"/>
    <property type="match status" value="1"/>
</dbReference>
<dbReference type="InterPro" id="IPR002934">
    <property type="entry name" value="Polymerase_NTP_transf_dom"/>
</dbReference>
<dbReference type="Pfam" id="PF01909">
    <property type="entry name" value="NTP_transf_2"/>
    <property type="match status" value="1"/>
</dbReference>
<dbReference type="AlphaFoldDB" id="W6JUF4"/>
<reference evidence="4 5" key="1">
    <citation type="journal article" date="2013" name="ISME J.">
        <title>A metabolic model for members of the genus Tetrasphaera involved in enhanced biological phosphorus removal.</title>
        <authorList>
            <person name="Kristiansen R."/>
            <person name="Nguyen H.T.T."/>
            <person name="Saunders A.M."/>
            <person name="Nielsen J.L."/>
            <person name="Wimmer R."/>
            <person name="Le V.Q."/>
            <person name="McIlroy S.J."/>
            <person name="Petrovski S."/>
            <person name="Seviour R.J."/>
            <person name="Calteau A."/>
            <person name="Nielsen K.L."/>
            <person name="Nielsen P.H."/>
        </authorList>
    </citation>
    <scope>NUCLEOTIDE SEQUENCE [LARGE SCALE GENOMIC DNA]</scope>
    <source>
        <strain evidence="4 5">Ben110</strain>
    </source>
</reference>
<evidence type="ECO:0008006" key="6">
    <source>
        <dbReference type="Google" id="ProtNLM"/>
    </source>
</evidence>
<accession>W6JUF4</accession>
<evidence type="ECO:0000313" key="5">
    <source>
        <dbReference type="Proteomes" id="UP000035763"/>
    </source>
</evidence>
<evidence type="ECO:0000313" key="4">
    <source>
        <dbReference type="EMBL" id="CCH72171.1"/>
    </source>
</evidence>
<dbReference type="RefSeq" id="WP_048697316.1">
    <property type="nucleotide sequence ID" value="NZ_HG764815.1"/>
</dbReference>
<evidence type="ECO:0000259" key="3">
    <source>
        <dbReference type="Pfam" id="PF13427"/>
    </source>
</evidence>
<organism evidence="4 5">
    <name type="scientific">Nostocoides australiense Ben110</name>
    <dbReference type="NCBI Taxonomy" id="1193182"/>
    <lineage>
        <taxon>Bacteria</taxon>
        <taxon>Bacillati</taxon>
        <taxon>Actinomycetota</taxon>
        <taxon>Actinomycetes</taxon>
        <taxon>Micrococcales</taxon>
        <taxon>Intrasporangiaceae</taxon>
        <taxon>Nostocoides</taxon>
    </lineage>
</organism>
<dbReference type="OrthoDB" id="7058480at2"/>
<dbReference type="Pfam" id="PF13427">
    <property type="entry name" value="AadA_C"/>
    <property type="match status" value="1"/>
</dbReference>
<dbReference type="Proteomes" id="UP000035763">
    <property type="component" value="Unassembled WGS sequence"/>
</dbReference>
<dbReference type="EMBL" id="CAJA01000047">
    <property type="protein sequence ID" value="CCH72171.1"/>
    <property type="molecule type" value="Genomic_DNA"/>
</dbReference>
<dbReference type="InterPro" id="IPR025184">
    <property type="entry name" value="AadA_C"/>
</dbReference>
<protein>
    <recommendedName>
        <fullName evidence="6">Adenylyltransferase AadA C-terminal domain-containing protein</fullName>
    </recommendedName>
</protein>
<feature type="domain" description="Polymerase nucleotidyl transferase" evidence="2">
    <location>
        <begin position="31"/>
        <end position="70"/>
    </location>
</feature>
<dbReference type="SUPFAM" id="SSF81301">
    <property type="entry name" value="Nucleotidyltransferase"/>
    <property type="match status" value="1"/>
</dbReference>
<dbReference type="GO" id="GO:0016779">
    <property type="term" value="F:nucleotidyltransferase activity"/>
    <property type="evidence" value="ECO:0007669"/>
    <property type="project" value="InterPro"/>
</dbReference>
<keyword evidence="1" id="KW-0808">Transferase</keyword>
<name>W6JUF4_9MICO</name>
<comment type="caution">
    <text evidence="4">The sequence shown here is derived from an EMBL/GenBank/DDBJ whole genome shotgun (WGS) entry which is preliminary data.</text>
</comment>
<sequence>MARRTLDLLTGAPRADELAAVLDDLVAAARQILGDRFVGAYLHGSLAQGDADLESDADFLIITGGPVDEEQFVALARLHHRLAHGESHWTRHLEGSYAVAAELRSLSGVGRASWPYVDHGSDRLEISNHCDTISARVILHENGIALAGPSATTVVPRVPGDLVVADAAARLAEWLPDLDEWAFTDAWSQRYSVLNLARMVAAHETGQVLSKRAGAGWAATLWGGEFAPLLEAMVAARGATAFDDPADPAWIPQQHAFFAAVAARSGS</sequence>